<protein>
    <recommendedName>
        <fullName evidence="2">Reverse transcriptase/retrotransposon-derived protein RNase H-like domain-containing protein</fullName>
    </recommendedName>
</protein>
<name>A0A9W8IZ84_9AGAR</name>
<evidence type="ECO:0000313" key="4">
    <source>
        <dbReference type="Proteomes" id="UP001140091"/>
    </source>
</evidence>
<dbReference type="PANTHER" id="PTHR37984">
    <property type="entry name" value="PROTEIN CBG26694"/>
    <property type="match status" value="1"/>
</dbReference>
<dbReference type="InterPro" id="IPR041577">
    <property type="entry name" value="RT_RNaseH_2"/>
</dbReference>
<proteinExistence type="predicted"/>
<dbReference type="InterPro" id="IPR050951">
    <property type="entry name" value="Retrovirus_Pol_polyprotein"/>
</dbReference>
<feature type="domain" description="Reverse transcriptase/retrotransposon-derived protein RNase H-like" evidence="2">
    <location>
        <begin position="76"/>
        <end position="170"/>
    </location>
</feature>
<organism evidence="3 4">
    <name type="scientific">Candolleomyces eurysporus</name>
    <dbReference type="NCBI Taxonomy" id="2828524"/>
    <lineage>
        <taxon>Eukaryota</taxon>
        <taxon>Fungi</taxon>
        <taxon>Dikarya</taxon>
        <taxon>Basidiomycota</taxon>
        <taxon>Agaricomycotina</taxon>
        <taxon>Agaricomycetes</taxon>
        <taxon>Agaricomycetidae</taxon>
        <taxon>Agaricales</taxon>
        <taxon>Agaricineae</taxon>
        <taxon>Psathyrellaceae</taxon>
        <taxon>Candolleomyces</taxon>
    </lineage>
</organism>
<sequence>MEIQFLRQIIGWDGIKPNRSKIDCVQKWPVPQSTKDICHFFGLVCYFDSFLPQLAQHAEVLNHLTRKDCDKQFPKWAPYHQHAFDSIKDFVVSMDCLTTIDHNNPRDNYIYVTCDASKINTSMVLFFGPSWELAQPMAFDSKSLKGPKLHYPTHKKEMLAIVCALCKWQMICR</sequence>
<comment type="caution">
    <text evidence="3">The sequence shown here is derived from an EMBL/GenBank/DDBJ whole genome shotgun (WGS) entry which is preliminary data.</text>
</comment>
<feature type="non-terminal residue" evidence="3">
    <location>
        <position position="173"/>
    </location>
</feature>
<gene>
    <name evidence="3" type="ORF">H1R20_g11765</name>
</gene>
<dbReference type="Gene3D" id="3.30.70.270">
    <property type="match status" value="1"/>
</dbReference>
<dbReference type="InterPro" id="IPR043128">
    <property type="entry name" value="Rev_trsase/Diguanyl_cyclase"/>
</dbReference>
<dbReference type="GO" id="GO:0003824">
    <property type="term" value="F:catalytic activity"/>
    <property type="evidence" value="ECO:0007669"/>
    <property type="project" value="UniProtKB-KW"/>
</dbReference>
<evidence type="ECO:0000259" key="2">
    <source>
        <dbReference type="Pfam" id="PF17919"/>
    </source>
</evidence>
<dbReference type="PANTHER" id="PTHR37984:SF5">
    <property type="entry name" value="PROTEIN NYNRIN-LIKE"/>
    <property type="match status" value="1"/>
</dbReference>
<dbReference type="InterPro" id="IPR043502">
    <property type="entry name" value="DNA/RNA_pol_sf"/>
</dbReference>
<dbReference type="EMBL" id="JANBPK010001190">
    <property type="protein sequence ID" value="KAJ2925350.1"/>
    <property type="molecule type" value="Genomic_DNA"/>
</dbReference>
<dbReference type="Pfam" id="PF17919">
    <property type="entry name" value="RT_RNaseH_2"/>
    <property type="match status" value="1"/>
</dbReference>
<keyword evidence="1" id="KW-0511">Multifunctional enzyme</keyword>
<evidence type="ECO:0000313" key="3">
    <source>
        <dbReference type="EMBL" id="KAJ2925350.1"/>
    </source>
</evidence>
<evidence type="ECO:0000256" key="1">
    <source>
        <dbReference type="ARBA" id="ARBA00023268"/>
    </source>
</evidence>
<reference evidence="3" key="1">
    <citation type="submission" date="2022-06" db="EMBL/GenBank/DDBJ databases">
        <title>Genome Sequence of Candolleomyces eurysporus.</title>
        <authorList>
            <person name="Buettner E."/>
        </authorList>
    </citation>
    <scope>NUCLEOTIDE SEQUENCE</scope>
    <source>
        <strain evidence="3">VTCC 930004</strain>
    </source>
</reference>
<dbReference type="OrthoDB" id="2966770at2759"/>
<keyword evidence="4" id="KW-1185">Reference proteome</keyword>
<dbReference type="Proteomes" id="UP001140091">
    <property type="component" value="Unassembled WGS sequence"/>
</dbReference>
<dbReference type="AlphaFoldDB" id="A0A9W8IZ84"/>
<dbReference type="SUPFAM" id="SSF56672">
    <property type="entry name" value="DNA/RNA polymerases"/>
    <property type="match status" value="1"/>
</dbReference>
<accession>A0A9W8IZ84</accession>